<dbReference type="GO" id="GO:0005886">
    <property type="term" value="C:plasma membrane"/>
    <property type="evidence" value="ECO:0007669"/>
    <property type="project" value="InterPro"/>
</dbReference>
<dbReference type="PRINTS" id="PR00205">
    <property type="entry name" value="CADHERIN"/>
</dbReference>
<evidence type="ECO:0000256" key="3">
    <source>
        <dbReference type="ARBA" id="ARBA00022737"/>
    </source>
</evidence>
<dbReference type="AlphaFoldDB" id="A0A1I7X7G2"/>
<dbReference type="SUPFAM" id="SSF49313">
    <property type="entry name" value="Cadherin-like"/>
    <property type="match status" value="7"/>
</dbReference>
<dbReference type="Proteomes" id="UP000095283">
    <property type="component" value="Unplaced"/>
</dbReference>
<feature type="domain" description="Cadherin" evidence="9">
    <location>
        <begin position="56"/>
        <end position="127"/>
    </location>
</feature>
<evidence type="ECO:0000256" key="6">
    <source>
        <dbReference type="ARBA" id="ARBA00023136"/>
    </source>
</evidence>
<keyword evidence="7" id="KW-0325">Glycoprotein</keyword>
<feature type="domain" description="Cadherin" evidence="9">
    <location>
        <begin position="640"/>
        <end position="740"/>
    </location>
</feature>
<comment type="subcellular location">
    <subcellularLocation>
        <location evidence="1">Membrane</location>
        <topology evidence="1">Single-pass membrane protein</topology>
    </subcellularLocation>
</comment>
<accession>A0A1I7X7G2</accession>
<reference evidence="11" key="1">
    <citation type="submission" date="2016-11" db="UniProtKB">
        <authorList>
            <consortium name="WormBaseParasite"/>
        </authorList>
    </citation>
    <scope>IDENTIFICATION</scope>
</reference>
<evidence type="ECO:0000256" key="2">
    <source>
        <dbReference type="ARBA" id="ARBA00022692"/>
    </source>
</evidence>
<keyword evidence="3" id="KW-0677">Repeat</keyword>
<dbReference type="InterPro" id="IPR015919">
    <property type="entry name" value="Cadherin-like_sf"/>
</dbReference>
<evidence type="ECO:0000256" key="1">
    <source>
        <dbReference type="ARBA" id="ARBA00004167"/>
    </source>
</evidence>
<evidence type="ECO:0000256" key="7">
    <source>
        <dbReference type="ARBA" id="ARBA00023180"/>
    </source>
</evidence>
<keyword evidence="10" id="KW-1185">Reference proteome</keyword>
<dbReference type="InterPro" id="IPR050174">
    <property type="entry name" value="Protocadherin/Cadherin-CA"/>
</dbReference>
<keyword evidence="6" id="KW-0472">Membrane</keyword>
<keyword evidence="2" id="KW-0812">Transmembrane</keyword>
<dbReference type="GO" id="GO:0007156">
    <property type="term" value="P:homophilic cell adhesion via plasma membrane adhesion molecules"/>
    <property type="evidence" value="ECO:0007669"/>
    <property type="project" value="InterPro"/>
</dbReference>
<protein>
    <submittedName>
        <fullName evidence="11">CA domain-containing protein</fullName>
    </submittedName>
</protein>
<feature type="domain" description="Cadherin" evidence="9">
    <location>
        <begin position="742"/>
        <end position="902"/>
    </location>
</feature>
<evidence type="ECO:0000313" key="10">
    <source>
        <dbReference type="Proteomes" id="UP000095283"/>
    </source>
</evidence>
<dbReference type="PANTHER" id="PTHR24028">
    <property type="entry name" value="CADHERIN-87A"/>
    <property type="match status" value="1"/>
</dbReference>
<dbReference type="SMART" id="SM00112">
    <property type="entry name" value="CA"/>
    <property type="match status" value="6"/>
</dbReference>
<dbReference type="PROSITE" id="PS00232">
    <property type="entry name" value="CADHERIN_1"/>
    <property type="match status" value="3"/>
</dbReference>
<dbReference type="Gene3D" id="2.60.40.60">
    <property type="entry name" value="Cadherins"/>
    <property type="match status" value="8"/>
</dbReference>
<dbReference type="PANTHER" id="PTHR24028:SF263">
    <property type="entry name" value="CADHERIN-RELATED FAMILY MEMBER 1"/>
    <property type="match status" value="1"/>
</dbReference>
<sequence>MDFCKWIYSTYILLVIYIEKNEGVAPLYIEPSFLLIEEDFQLLKPLPVSICPGNVKIISGDPTNTFSITPLNSSCSTLRLNKELDADRENWDGSHWESFSIVFSGPRKARATLEVQVVDINDNTPEFINPPTIISISESAPEHSAITKLRTRDPDTGVAGMARFSVENDLFIVDKRKCNNGECWTILRLKKKLDYEKQSVHQVNIIAEDGDPAANRTNKATHTITIHVIDEQDEPPIFVTNLSQAIILDSSTSTGDEVLVLKAVDGDQMTKKRIIFSSYSMDENDFLQVDKLTGSVYLKKKPENDFNLNISIVAQENDSVGMQTKEILQLKSVVMKAVEEQDPNVLKIEGGLGVFGIDKNDDNMTQEILITVLYPELIDYEKYKNLDFYLSSMTARCRVEVEIIDENDNSPRCAHDAFFFYVTENYRPVVLGKVTTFLAQDINDNWPVFTNSRYSIVLDANISPGGVIGSVKAEDADVTSPNNYVRYTSEDGRFRVMDNGELIFTGKGMLSKDSSTEFRVTAFDGGEPVRNSSAVVIINEHKTSMQSELTTEILGNETKHKTEIKWTNSRMPGYHYEIIKATANGHKDSDVLNWVEIDPTSGVIHTRKALSTNEVKQIKLYIMELIIKIVDNSDSTPFFNKDNYKAIISEDVHQGSHLLDVKTSGGDDNSVIRYSLVVLKGPKDVVVIDNDGVIRSKKRLDFETFRSLAGRVIAEDNEGNVAATNFSILLTDANDNRPIFKNHSVFTVYVDESIPIGTIIDLPYPLATDQDSGKNSQLVYFLLGGDGHFDIDPRQVILMKSFDFMLTINQRAHSLTLRCVDNGGDDPKNEVFAAEADNANHTMFRVDDKRQVVVAKSLRGYAGERLCSQMVAKDAGNPPLSNSVQYCITVFPASANHHSPLIVFPKPNSIYYFDENIKYKELLRIKLLEEGEMENIAYKLDEKFKKVCYTTESSLFFFKDPTLPVLYTNSSFDREQKKEYQITVVAYDCLLSCSDPYKSRNDSIIGIITIMDVNDNFPQFSETIYYATVVQAQASPGSYLTTVSAFDPDEEKEGLKYTIKGVVICNYIHKKLYFWIVGYGFV</sequence>
<dbReference type="WBParaSite" id="Hba_13420">
    <property type="protein sequence ID" value="Hba_13420"/>
    <property type="gene ID" value="Hba_13420"/>
</dbReference>
<feature type="domain" description="Cadherin" evidence="9">
    <location>
        <begin position="929"/>
        <end position="1020"/>
    </location>
</feature>
<dbReference type="InterPro" id="IPR020894">
    <property type="entry name" value="Cadherin_CS"/>
</dbReference>
<name>A0A1I7X7G2_HETBA</name>
<dbReference type="PROSITE" id="PS50268">
    <property type="entry name" value="CADHERIN_2"/>
    <property type="match status" value="5"/>
</dbReference>
<evidence type="ECO:0000256" key="8">
    <source>
        <dbReference type="PROSITE-ProRule" id="PRU00043"/>
    </source>
</evidence>
<evidence type="ECO:0000256" key="5">
    <source>
        <dbReference type="ARBA" id="ARBA00022989"/>
    </source>
</evidence>
<dbReference type="CDD" id="cd11304">
    <property type="entry name" value="Cadherin_repeat"/>
    <property type="match status" value="6"/>
</dbReference>
<evidence type="ECO:0000256" key="4">
    <source>
        <dbReference type="ARBA" id="ARBA00022837"/>
    </source>
</evidence>
<feature type="domain" description="Cadherin" evidence="9">
    <location>
        <begin position="128"/>
        <end position="238"/>
    </location>
</feature>
<evidence type="ECO:0000313" key="11">
    <source>
        <dbReference type="WBParaSite" id="Hba_13420"/>
    </source>
</evidence>
<dbReference type="Pfam" id="PF00028">
    <property type="entry name" value="Cadherin"/>
    <property type="match status" value="1"/>
</dbReference>
<evidence type="ECO:0000259" key="9">
    <source>
        <dbReference type="PROSITE" id="PS50268"/>
    </source>
</evidence>
<organism evidence="10 11">
    <name type="scientific">Heterorhabditis bacteriophora</name>
    <name type="common">Entomopathogenic nematode worm</name>
    <dbReference type="NCBI Taxonomy" id="37862"/>
    <lineage>
        <taxon>Eukaryota</taxon>
        <taxon>Metazoa</taxon>
        <taxon>Ecdysozoa</taxon>
        <taxon>Nematoda</taxon>
        <taxon>Chromadorea</taxon>
        <taxon>Rhabditida</taxon>
        <taxon>Rhabditina</taxon>
        <taxon>Rhabditomorpha</taxon>
        <taxon>Strongyloidea</taxon>
        <taxon>Heterorhabditidae</taxon>
        <taxon>Heterorhabditis</taxon>
    </lineage>
</organism>
<dbReference type="GO" id="GO:0005509">
    <property type="term" value="F:calcium ion binding"/>
    <property type="evidence" value="ECO:0007669"/>
    <property type="project" value="UniProtKB-UniRule"/>
</dbReference>
<keyword evidence="5" id="KW-1133">Transmembrane helix</keyword>
<dbReference type="InterPro" id="IPR002126">
    <property type="entry name" value="Cadherin-like_dom"/>
</dbReference>
<keyword evidence="4 8" id="KW-0106">Calcium</keyword>
<proteinExistence type="predicted"/>